<accession>A0A5N5HBK0</accession>
<name>A0A5N5HBK0_9ROSA</name>
<dbReference type="EMBL" id="SMOL01000160">
    <property type="protein sequence ID" value="KAB2624998.1"/>
    <property type="molecule type" value="Genomic_DNA"/>
</dbReference>
<dbReference type="Proteomes" id="UP000327157">
    <property type="component" value="Chromosome 16"/>
</dbReference>
<organism evidence="1 2">
    <name type="scientific">Pyrus ussuriensis x Pyrus communis</name>
    <dbReference type="NCBI Taxonomy" id="2448454"/>
    <lineage>
        <taxon>Eukaryota</taxon>
        <taxon>Viridiplantae</taxon>
        <taxon>Streptophyta</taxon>
        <taxon>Embryophyta</taxon>
        <taxon>Tracheophyta</taxon>
        <taxon>Spermatophyta</taxon>
        <taxon>Magnoliopsida</taxon>
        <taxon>eudicotyledons</taxon>
        <taxon>Gunneridae</taxon>
        <taxon>Pentapetalae</taxon>
        <taxon>rosids</taxon>
        <taxon>fabids</taxon>
        <taxon>Rosales</taxon>
        <taxon>Rosaceae</taxon>
        <taxon>Amygdaloideae</taxon>
        <taxon>Maleae</taxon>
        <taxon>Pyrus</taxon>
    </lineage>
</organism>
<gene>
    <name evidence="1" type="ORF">D8674_016658</name>
</gene>
<comment type="caution">
    <text evidence="1">The sequence shown here is derived from an EMBL/GenBank/DDBJ whole genome shotgun (WGS) entry which is preliminary data.</text>
</comment>
<reference evidence="1 2" key="1">
    <citation type="submission" date="2019-09" db="EMBL/GenBank/DDBJ databases">
        <authorList>
            <person name="Ou C."/>
        </authorList>
    </citation>
    <scope>NUCLEOTIDE SEQUENCE [LARGE SCALE GENOMIC DNA]</scope>
    <source>
        <strain evidence="1">S2</strain>
        <tissue evidence="1">Leaf</tissue>
    </source>
</reference>
<evidence type="ECO:0000313" key="1">
    <source>
        <dbReference type="EMBL" id="KAB2624998.1"/>
    </source>
</evidence>
<sequence>MGGSLPEVLGGALIGSNKRFSQLPGESHYVACPMSWFCFRCSSCCRHTPAIVDSVAAAAATIVDAAAAIATRGGGGGQAS</sequence>
<proteinExistence type="predicted"/>
<dbReference type="AlphaFoldDB" id="A0A5N5HBK0"/>
<keyword evidence="2" id="KW-1185">Reference proteome</keyword>
<reference evidence="2" key="2">
    <citation type="submission" date="2019-10" db="EMBL/GenBank/DDBJ databases">
        <title>A de novo genome assembly of a pear dwarfing rootstock.</title>
        <authorList>
            <person name="Wang F."/>
            <person name="Wang J."/>
            <person name="Li S."/>
            <person name="Zhang Y."/>
            <person name="Fang M."/>
            <person name="Ma L."/>
            <person name="Zhao Y."/>
            <person name="Jiang S."/>
        </authorList>
    </citation>
    <scope>NUCLEOTIDE SEQUENCE [LARGE SCALE GENOMIC DNA]</scope>
</reference>
<protein>
    <submittedName>
        <fullName evidence="1">Uncharacterized protein</fullName>
    </submittedName>
</protein>
<reference evidence="1 2" key="3">
    <citation type="submission" date="2019-11" db="EMBL/GenBank/DDBJ databases">
        <title>A de novo genome assembly of a pear dwarfing rootstock.</title>
        <authorList>
            <person name="Wang F."/>
            <person name="Wang J."/>
            <person name="Li S."/>
            <person name="Zhang Y."/>
            <person name="Fang M."/>
            <person name="Ma L."/>
            <person name="Zhao Y."/>
            <person name="Jiang S."/>
        </authorList>
    </citation>
    <scope>NUCLEOTIDE SEQUENCE [LARGE SCALE GENOMIC DNA]</scope>
    <source>
        <strain evidence="1">S2</strain>
        <tissue evidence="1">Leaf</tissue>
    </source>
</reference>
<evidence type="ECO:0000313" key="2">
    <source>
        <dbReference type="Proteomes" id="UP000327157"/>
    </source>
</evidence>